<accession>A0A1V6S881</accession>
<dbReference type="InterPro" id="IPR043502">
    <property type="entry name" value="DNA/RNA_pol_sf"/>
</dbReference>
<dbReference type="CDD" id="cd01650">
    <property type="entry name" value="RT_nLTR_like"/>
    <property type="match status" value="1"/>
</dbReference>
<dbReference type="AlphaFoldDB" id="A0A1V6S881"/>
<dbReference type="STRING" id="254877.A0A1V6S881"/>
<sequence>MAQDAAKQYHDAIRKQKKKHWNEFLADNDNIWKAAKYLKSGEDAAFGKLPQLVRADGTTTADHREQAEELLSKFFPPLPDNIDDEGIRPQREPVEMPAITLEEVERQLLAAKSWKAPGEDGLPAIVWKMTWPTVKYRVLELFQASLAEGSLPRQWRHAKIIPLKKPNKENYTIAKAWRPISLLATLGKILESVVAERISHAVETHGLLPTSHFGARKQRSAEQALLLLQEQIYTAWRGRRVLSLISFDVKGAYNGVCKERLLQRMKARGIPEGLLRWVEAFCSERTANIQINGQLSEVQSLPQAGLPQGSPLSPILFLFFNADLVQRQIDSQGGAVAFVDDFTAWVTGSTAQSNREGIEAIINKALDWERRSGATFEAEKTAIIHFAPKTRKSDHDPFTIKGQTVVPQDHVKILGLLMDTRLKYKEHIARAASKGLEAAMELRRLRGLAPASARQLFTSTVAPVVDYASNVWMHACKDKAMGPINRVQRVGAQAIVGTFLTVATSVAEAEAHIATAQYRFWRRAVKMWTDIHTLPETNPLRRNTDRIRKFRRYHRSPLYQVADALKHIDMETLETINPFTLAPWEERMQTDIDQPQDFQTRAGVYMQIAVSSSARNELVGFGVAIEKQPPRYRKLKLKTLSVTLGARAEQNPFCAELAAMAHALNMVVGVKDYRITLLTSNKAAALTLKNPQQQSGQEFVYQLYKLMRKLGRNGNQINVRWISTSEDNKLRGLAKEQARAATQEDAVPQKQVPRMKSTTLNIARAQAVPSNDLPANIGRHAKRVDAALPGKHTRQLYDRLSWKEASVLAQLRTGMARLNGYLYRINVADTDQCACGQARETVEHFLFRCQKWTAHRTELLQCTNTHRGNISFFLGGKSPSDDQKWTPNLEAVRTSIRFAIATGRLEAT</sequence>
<keyword evidence="3" id="KW-1185">Reference proteome</keyword>
<dbReference type="InterPro" id="IPR036397">
    <property type="entry name" value="RNaseH_sf"/>
</dbReference>
<dbReference type="EMBL" id="MLQL01000095">
    <property type="protein sequence ID" value="OQE10076.1"/>
    <property type="molecule type" value="Genomic_DNA"/>
</dbReference>
<protein>
    <recommendedName>
        <fullName evidence="1">Reverse transcriptase domain-containing protein</fullName>
    </recommendedName>
</protein>
<dbReference type="SUPFAM" id="SSF56672">
    <property type="entry name" value="DNA/RNA polymerases"/>
    <property type="match status" value="1"/>
</dbReference>
<dbReference type="InterPro" id="IPR000477">
    <property type="entry name" value="RT_dom"/>
</dbReference>
<organism evidence="2 3">
    <name type="scientific">Penicillium flavigenum</name>
    <dbReference type="NCBI Taxonomy" id="254877"/>
    <lineage>
        <taxon>Eukaryota</taxon>
        <taxon>Fungi</taxon>
        <taxon>Dikarya</taxon>
        <taxon>Ascomycota</taxon>
        <taxon>Pezizomycotina</taxon>
        <taxon>Eurotiomycetes</taxon>
        <taxon>Eurotiomycetidae</taxon>
        <taxon>Eurotiales</taxon>
        <taxon>Aspergillaceae</taxon>
        <taxon>Penicillium</taxon>
    </lineage>
</organism>
<gene>
    <name evidence="2" type="ORF">PENFLA_c095G04748</name>
</gene>
<dbReference type="OrthoDB" id="4159828at2759"/>
<dbReference type="GO" id="GO:0003676">
    <property type="term" value="F:nucleic acid binding"/>
    <property type="evidence" value="ECO:0007669"/>
    <property type="project" value="InterPro"/>
</dbReference>
<name>A0A1V6S881_9EURO</name>
<evidence type="ECO:0000313" key="2">
    <source>
        <dbReference type="EMBL" id="OQE10076.1"/>
    </source>
</evidence>
<reference evidence="3" key="1">
    <citation type="journal article" date="2017" name="Nat. Microbiol.">
        <title>Global analysis of biosynthetic gene clusters reveals vast potential of secondary metabolite production in Penicillium species.</title>
        <authorList>
            <person name="Nielsen J.C."/>
            <person name="Grijseels S."/>
            <person name="Prigent S."/>
            <person name="Ji B."/>
            <person name="Dainat J."/>
            <person name="Nielsen K.F."/>
            <person name="Frisvad J.C."/>
            <person name="Workman M."/>
            <person name="Nielsen J."/>
        </authorList>
    </citation>
    <scope>NUCLEOTIDE SEQUENCE [LARGE SCALE GENOMIC DNA]</scope>
    <source>
        <strain evidence="3">IBT 14082</strain>
    </source>
</reference>
<dbReference type="Gene3D" id="3.30.420.10">
    <property type="entry name" value="Ribonuclease H-like superfamily/Ribonuclease H"/>
    <property type="match status" value="1"/>
</dbReference>
<evidence type="ECO:0000313" key="3">
    <source>
        <dbReference type="Proteomes" id="UP000191342"/>
    </source>
</evidence>
<dbReference type="Proteomes" id="UP000191342">
    <property type="component" value="Unassembled WGS sequence"/>
</dbReference>
<dbReference type="PANTHER" id="PTHR33481">
    <property type="entry name" value="REVERSE TRANSCRIPTASE"/>
    <property type="match status" value="1"/>
</dbReference>
<dbReference type="PANTHER" id="PTHR33481:SF1">
    <property type="entry name" value="ENDONUCLEASE_EXONUCLEASE_PHOSPHATASE DOMAIN-CONTAINING PROTEIN-RELATED"/>
    <property type="match status" value="1"/>
</dbReference>
<dbReference type="PROSITE" id="PS50878">
    <property type="entry name" value="RT_POL"/>
    <property type="match status" value="1"/>
</dbReference>
<proteinExistence type="predicted"/>
<dbReference type="Pfam" id="PF00078">
    <property type="entry name" value="RVT_1"/>
    <property type="match status" value="1"/>
</dbReference>
<feature type="domain" description="Reverse transcriptase" evidence="1">
    <location>
        <begin position="144"/>
        <end position="405"/>
    </location>
</feature>
<evidence type="ECO:0000259" key="1">
    <source>
        <dbReference type="PROSITE" id="PS50878"/>
    </source>
</evidence>
<comment type="caution">
    <text evidence="2">The sequence shown here is derived from an EMBL/GenBank/DDBJ whole genome shotgun (WGS) entry which is preliminary data.</text>
</comment>